<dbReference type="GO" id="GO:0005634">
    <property type="term" value="C:nucleus"/>
    <property type="evidence" value="ECO:0007669"/>
    <property type="project" value="UniProtKB-SubCell"/>
</dbReference>
<protein>
    <recommendedName>
        <fullName evidence="9">Zn(2)-C6 fungal-type domain-containing protein</fullName>
    </recommendedName>
</protein>
<dbReference type="AlphaFoldDB" id="A0A9W4UHT6"/>
<feature type="domain" description="Zn(2)-C6 fungal-type" evidence="9">
    <location>
        <begin position="28"/>
        <end position="57"/>
    </location>
</feature>
<evidence type="ECO:0000313" key="11">
    <source>
        <dbReference type="Proteomes" id="UP001152607"/>
    </source>
</evidence>
<keyword evidence="2" id="KW-0479">Metal-binding</keyword>
<evidence type="ECO:0000256" key="8">
    <source>
        <dbReference type="SAM" id="Phobius"/>
    </source>
</evidence>
<dbReference type="PROSITE" id="PS50048">
    <property type="entry name" value="ZN2_CY6_FUNGAL_2"/>
    <property type="match status" value="1"/>
</dbReference>
<dbReference type="GO" id="GO:0000981">
    <property type="term" value="F:DNA-binding transcription factor activity, RNA polymerase II-specific"/>
    <property type="evidence" value="ECO:0007669"/>
    <property type="project" value="InterPro"/>
</dbReference>
<dbReference type="Gene3D" id="4.10.240.10">
    <property type="entry name" value="Zn(2)-C6 fungal-type DNA-binding domain"/>
    <property type="match status" value="1"/>
</dbReference>
<evidence type="ECO:0000256" key="6">
    <source>
        <dbReference type="ARBA" id="ARBA00023242"/>
    </source>
</evidence>
<keyword evidence="4" id="KW-0238">DNA-binding</keyword>
<keyword evidence="6" id="KW-0539">Nucleus</keyword>
<dbReference type="SMART" id="SM00066">
    <property type="entry name" value="GAL4"/>
    <property type="match status" value="1"/>
</dbReference>
<evidence type="ECO:0000256" key="3">
    <source>
        <dbReference type="ARBA" id="ARBA00023015"/>
    </source>
</evidence>
<dbReference type="GO" id="GO:0043565">
    <property type="term" value="F:sequence-specific DNA binding"/>
    <property type="evidence" value="ECO:0007669"/>
    <property type="project" value="TreeGrafter"/>
</dbReference>
<dbReference type="SMART" id="SM00906">
    <property type="entry name" value="Fungal_trans"/>
    <property type="match status" value="1"/>
</dbReference>
<feature type="region of interest" description="Disordered" evidence="7">
    <location>
        <begin position="1"/>
        <end position="25"/>
    </location>
</feature>
<name>A0A9W4UHT6_9PLEO</name>
<dbReference type="PANTHER" id="PTHR47540:SF2">
    <property type="entry name" value="ZN(II)2CYS6 TRANSCRIPTION FACTOR (EUROFUNG)"/>
    <property type="match status" value="1"/>
</dbReference>
<feature type="transmembrane region" description="Helical" evidence="8">
    <location>
        <begin position="531"/>
        <end position="549"/>
    </location>
</feature>
<keyword evidence="3" id="KW-0805">Transcription regulation</keyword>
<evidence type="ECO:0000313" key="10">
    <source>
        <dbReference type="EMBL" id="CAI6336210.1"/>
    </source>
</evidence>
<organism evidence="10 11">
    <name type="scientific">Periconia digitata</name>
    <dbReference type="NCBI Taxonomy" id="1303443"/>
    <lineage>
        <taxon>Eukaryota</taxon>
        <taxon>Fungi</taxon>
        <taxon>Dikarya</taxon>
        <taxon>Ascomycota</taxon>
        <taxon>Pezizomycotina</taxon>
        <taxon>Dothideomycetes</taxon>
        <taxon>Pleosporomycetidae</taxon>
        <taxon>Pleosporales</taxon>
        <taxon>Massarineae</taxon>
        <taxon>Periconiaceae</taxon>
        <taxon>Periconia</taxon>
    </lineage>
</organism>
<evidence type="ECO:0000256" key="7">
    <source>
        <dbReference type="SAM" id="MobiDB-lite"/>
    </source>
</evidence>
<proteinExistence type="predicted"/>
<evidence type="ECO:0000256" key="2">
    <source>
        <dbReference type="ARBA" id="ARBA00022723"/>
    </source>
</evidence>
<keyword evidence="8" id="KW-1133">Transmembrane helix</keyword>
<dbReference type="InterPro" id="IPR001138">
    <property type="entry name" value="Zn2Cys6_DnaBD"/>
</dbReference>
<dbReference type="Pfam" id="PF04082">
    <property type="entry name" value="Fungal_trans"/>
    <property type="match status" value="1"/>
</dbReference>
<comment type="subcellular location">
    <subcellularLocation>
        <location evidence="1">Nucleus</location>
    </subcellularLocation>
</comment>
<sequence>MDPGSARKRSISNGANDSRPQKRKVTRACDICKAKKAKCSGNQPCESCANRGWDCLYQSSYSRGKPPEVPLSNARARLGPSDLHVDGNMQATHSPAFDTQEIQAPSRASPELEILGQYSDSTSGLSFLHRAWTRLHDNRNSQLAEGALETSVDDQLLVSAGDKPFQRRTEKLRIPPLSKCHELLALYFDICIATYRILHRPTVELWLPTVVGNAQKDSHLAEGISNAQASIVLTVLAVASFHEAKAQGSDGSSETDEALLHCDLLFSESAHLVETETGYPTLESAQARLIQVLYLLTSCRMNQAWYTFGHTLLIISTLGLHRREHRRGRVSPRNFIEEQCRKRTFWVAYTLDKYLGVVFGRPRHYHDDDIDQDLPDPVNDEDMTVNGPRNIVTDDCHINSLIYHAKLAQIGEQILRQVYSIKRSPDHEKVAASHELGLQLRQWKASLPPILGAVNPSSLIPAFRRQATVLKLSYCHAVILAHRPFLLKNVSQQPAEVRKLASESIDECIGAAQSVLVIVDRVAQDGKLFHAFWWTHYVAFCALAVVYVWSIQRCRDLKTVDGFHEEILNRAEQCLNHLAQATASNSPSRRYSIILQELRSEAKRKIARRLETADVLANHREGEGISDSTTNISTNQNADIDHWNPMFRSSTESTSPQIAKFLDGWQTTDWLDLDSSAFGPFPVLEDNTINWMSGISEDR</sequence>
<dbReference type="PROSITE" id="PS00463">
    <property type="entry name" value="ZN2_CY6_FUNGAL_1"/>
    <property type="match status" value="1"/>
</dbReference>
<dbReference type="InterPro" id="IPR051711">
    <property type="entry name" value="Stress_Response_Reg"/>
</dbReference>
<keyword evidence="8" id="KW-0472">Membrane</keyword>
<dbReference type="InterPro" id="IPR036864">
    <property type="entry name" value="Zn2-C6_fun-type_DNA-bd_sf"/>
</dbReference>
<dbReference type="CDD" id="cd00067">
    <property type="entry name" value="GAL4"/>
    <property type="match status" value="1"/>
</dbReference>
<dbReference type="InterPro" id="IPR007219">
    <property type="entry name" value="XnlR_reg_dom"/>
</dbReference>
<evidence type="ECO:0000256" key="5">
    <source>
        <dbReference type="ARBA" id="ARBA00023163"/>
    </source>
</evidence>
<feature type="compositionally biased region" description="Basic residues" evidence="7">
    <location>
        <begin position="1"/>
        <end position="10"/>
    </location>
</feature>
<evidence type="ECO:0000256" key="1">
    <source>
        <dbReference type="ARBA" id="ARBA00004123"/>
    </source>
</evidence>
<accession>A0A9W4UHT6</accession>
<gene>
    <name evidence="10" type="ORF">PDIGIT_LOCUS9302</name>
</gene>
<dbReference type="PANTHER" id="PTHR47540">
    <property type="entry name" value="THIAMINE REPRESSIBLE GENES REGULATORY PROTEIN THI5"/>
    <property type="match status" value="1"/>
</dbReference>
<keyword evidence="8" id="KW-0812">Transmembrane</keyword>
<dbReference type="EMBL" id="CAOQHR010000006">
    <property type="protein sequence ID" value="CAI6336210.1"/>
    <property type="molecule type" value="Genomic_DNA"/>
</dbReference>
<dbReference type="CDD" id="cd12148">
    <property type="entry name" value="fungal_TF_MHR"/>
    <property type="match status" value="1"/>
</dbReference>
<reference evidence="10" key="1">
    <citation type="submission" date="2023-01" db="EMBL/GenBank/DDBJ databases">
        <authorList>
            <person name="Van Ghelder C."/>
            <person name="Rancurel C."/>
        </authorList>
    </citation>
    <scope>NUCLEOTIDE SEQUENCE</scope>
    <source>
        <strain evidence="10">CNCM I-4278</strain>
    </source>
</reference>
<dbReference type="GO" id="GO:0008270">
    <property type="term" value="F:zinc ion binding"/>
    <property type="evidence" value="ECO:0007669"/>
    <property type="project" value="InterPro"/>
</dbReference>
<keyword evidence="5" id="KW-0804">Transcription</keyword>
<comment type="caution">
    <text evidence="10">The sequence shown here is derived from an EMBL/GenBank/DDBJ whole genome shotgun (WGS) entry which is preliminary data.</text>
</comment>
<dbReference type="Pfam" id="PF00172">
    <property type="entry name" value="Zn_clus"/>
    <property type="match status" value="1"/>
</dbReference>
<evidence type="ECO:0000256" key="4">
    <source>
        <dbReference type="ARBA" id="ARBA00023125"/>
    </source>
</evidence>
<dbReference type="Proteomes" id="UP001152607">
    <property type="component" value="Unassembled WGS sequence"/>
</dbReference>
<dbReference type="OrthoDB" id="3037908at2759"/>
<dbReference type="GO" id="GO:0006351">
    <property type="term" value="P:DNA-templated transcription"/>
    <property type="evidence" value="ECO:0007669"/>
    <property type="project" value="InterPro"/>
</dbReference>
<dbReference type="SUPFAM" id="SSF57701">
    <property type="entry name" value="Zn2/Cys6 DNA-binding domain"/>
    <property type="match status" value="1"/>
</dbReference>
<keyword evidence="11" id="KW-1185">Reference proteome</keyword>
<dbReference type="GO" id="GO:0045944">
    <property type="term" value="P:positive regulation of transcription by RNA polymerase II"/>
    <property type="evidence" value="ECO:0007669"/>
    <property type="project" value="TreeGrafter"/>
</dbReference>
<evidence type="ECO:0000259" key="9">
    <source>
        <dbReference type="PROSITE" id="PS50048"/>
    </source>
</evidence>